<dbReference type="RefSeq" id="WP_148594237.1">
    <property type="nucleotide sequence ID" value="NZ_CP042997.1"/>
</dbReference>
<name>A0A5B9W211_9BACT</name>
<dbReference type="Proteomes" id="UP000324233">
    <property type="component" value="Chromosome"/>
</dbReference>
<sequence length="109" mass="11918">MRPSTIAPSAAAEGRGSAPAPSAVEVPSWAYSSRRAHEQAGRAAQARNASGRRRFVDPTTCERDYSAAETEFMQAMQEYKQRSGRMFPTWSEVLEVLQGLGYQKVAPPA</sequence>
<organism evidence="2 3">
    <name type="scientific">Aquisphaera giovannonii</name>
    <dbReference type="NCBI Taxonomy" id="406548"/>
    <lineage>
        <taxon>Bacteria</taxon>
        <taxon>Pseudomonadati</taxon>
        <taxon>Planctomycetota</taxon>
        <taxon>Planctomycetia</taxon>
        <taxon>Isosphaerales</taxon>
        <taxon>Isosphaeraceae</taxon>
        <taxon>Aquisphaera</taxon>
    </lineage>
</organism>
<feature type="region of interest" description="Disordered" evidence="1">
    <location>
        <begin position="1"/>
        <end position="57"/>
    </location>
</feature>
<evidence type="ECO:0000313" key="2">
    <source>
        <dbReference type="EMBL" id="QEH34297.1"/>
    </source>
</evidence>
<proteinExistence type="predicted"/>
<reference evidence="2 3" key="1">
    <citation type="submission" date="2019-08" db="EMBL/GenBank/DDBJ databases">
        <title>Deep-cultivation of Planctomycetes and their phenomic and genomic characterization uncovers novel biology.</title>
        <authorList>
            <person name="Wiegand S."/>
            <person name="Jogler M."/>
            <person name="Boedeker C."/>
            <person name="Pinto D."/>
            <person name="Vollmers J."/>
            <person name="Rivas-Marin E."/>
            <person name="Kohn T."/>
            <person name="Peeters S.H."/>
            <person name="Heuer A."/>
            <person name="Rast P."/>
            <person name="Oberbeckmann S."/>
            <person name="Bunk B."/>
            <person name="Jeske O."/>
            <person name="Meyerdierks A."/>
            <person name="Storesund J.E."/>
            <person name="Kallscheuer N."/>
            <person name="Luecker S."/>
            <person name="Lage O.M."/>
            <person name="Pohl T."/>
            <person name="Merkel B.J."/>
            <person name="Hornburger P."/>
            <person name="Mueller R.-W."/>
            <person name="Bruemmer F."/>
            <person name="Labrenz M."/>
            <person name="Spormann A.M."/>
            <person name="Op den Camp H."/>
            <person name="Overmann J."/>
            <person name="Amann R."/>
            <person name="Jetten M.S.M."/>
            <person name="Mascher T."/>
            <person name="Medema M.H."/>
            <person name="Devos D.P."/>
            <person name="Kaster A.-K."/>
            <person name="Ovreas L."/>
            <person name="Rohde M."/>
            <person name="Galperin M.Y."/>
            <person name="Jogler C."/>
        </authorList>
    </citation>
    <scope>NUCLEOTIDE SEQUENCE [LARGE SCALE GENOMIC DNA]</scope>
    <source>
        <strain evidence="2 3">OJF2</strain>
    </source>
</reference>
<dbReference type="EMBL" id="CP042997">
    <property type="protein sequence ID" value="QEH34297.1"/>
    <property type="molecule type" value="Genomic_DNA"/>
</dbReference>
<protein>
    <submittedName>
        <fullName evidence="2">Uncharacterized protein</fullName>
    </submittedName>
</protein>
<evidence type="ECO:0000313" key="3">
    <source>
        <dbReference type="Proteomes" id="UP000324233"/>
    </source>
</evidence>
<keyword evidence="3" id="KW-1185">Reference proteome</keyword>
<dbReference type="OrthoDB" id="266522at2"/>
<gene>
    <name evidence="2" type="ORF">OJF2_28320</name>
</gene>
<accession>A0A5B9W211</accession>
<evidence type="ECO:0000256" key="1">
    <source>
        <dbReference type="SAM" id="MobiDB-lite"/>
    </source>
</evidence>
<dbReference type="AlphaFoldDB" id="A0A5B9W211"/>
<dbReference type="KEGG" id="agv:OJF2_28320"/>